<dbReference type="SUPFAM" id="SSF53098">
    <property type="entry name" value="Ribonuclease H-like"/>
    <property type="match status" value="1"/>
</dbReference>
<feature type="domain" description="Integrase catalytic" evidence="4">
    <location>
        <begin position="499"/>
        <end position="691"/>
    </location>
</feature>
<evidence type="ECO:0000313" key="5">
    <source>
        <dbReference type="EMBL" id="KAA0058389.1"/>
    </source>
</evidence>
<evidence type="ECO:0000256" key="3">
    <source>
        <dbReference type="ARBA" id="ARBA00022801"/>
    </source>
</evidence>
<dbReference type="GO" id="GO:0008233">
    <property type="term" value="F:peptidase activity"/>
    <property type="evidence" value="ECO:0007669"/>
    <property type="project" value="UniProtKB-KW"/>
</dbReference>
<dbReference type="Pfam" id="PF14223">
    <property type="entry name" value="Retrotran_gag_2"/>
    <property type="match status" value="1"/>
</dbReference>
<evidence type="ECO:0000256" key="1">
    <source>
        <dbReference type="ARBA" id="ARBA00022670"/>
    </source>
</evidence>
<dbReference type="InterPro" id="IPR013103">
    <property type="entry name" value="RVT_2"/>
</dbReference>
<name>A0A5A7UXZ3_CUCMM</name>
<dbReference type="GO" id="GO:0006508">
    <property type="term" value="P:proteolysis"/>
    <property type="evidence" value="ECO:0007669"/>
    <property type="project" value="UniProtKB-KW"/>
</dbReference>
<gene>
    <name evidence="5" type="ORF">E6C27_scaffold409G00970</name>
</gene>
<dbReference type="PANTHER" id="PTHR42648">
    <property type="entry name" value="TRANSPOSASE, PUTATIVE-RELATED"/>
    <property type="match status" value="1"/>
</dbReference>
<dbReference type="InterPro" id="IPR054722">
    <property type="entry name" value="PolX-like_BBD"/>
</dbReference>
<sequence>MEIIREGPSASRPSVLDDAEEQASVGNARAINAIFNGVDLNVFKLINFCTIAKEAWKILEVAYEGTSKVKISRLQLITSKFEALKMTEDESVSEYNERVLEIANDSLLLGEKISGSKIVRKVLRSLPMKFDMKVTAIEEAQDMTTLKLDQLFGSLLTFEMAMSDRESKKGRSFRCRECQGFGHYQAECSTYLRRQKKNYCATLSDEDSDDHGMNAFTACITEINSEVDSECSDIDEDEELTLEELKMLRKEDSEARAIQKERIQDLMDENERLMGVISSLKVKLKEVQNVYDQTVKSVKMLNSETNSLDSILSSRQNNSSKYGLGFDTSTRGVKITPEQNQCRLTKRNNNVRGTHMIWRVKTFEKCNVAFTTVQTHVDAWYFDSGCPRHMTGNRSFFTELEECASGLVTFGDGAKEKIIAKGNIDKSNLPCLNEVRYVDGLKANLISISQLCDQGYSVNFNNISCVVTDKNNQVFMSGRREADNCYHWSSNDSNNCHLTKIDQTWLWHRKLGHISLRSLDKVIRNEAVVGIPSLDINGKFFCGDCQVGKQTKTFHRMLKKCYTIRVLELLHLDLMGPMQTESLGEEEVWLVVVDDYSRFTWTEGIHHEFAAAITPQQNGVVERKNKTLQEMARNGRAYRVFNITFGTVMETINVVVNDFESNVNHFNIEDDETHVTPDVPSTPLDEMPKGDLQPDYAKTNSNITDKVINNETVLVPSAHMKKNYASSSIIGDPSVGIATRRKKSVMQEELLKFKRNNVWTLVSKPDGANIIGTKWIFKNKTDESRSVIRNKARLVAQGYAQVEGVDFDEMFAPVAKLEVIRLLLSISCFQKFKLFQMDVKSVFLNGYLNEEVYVAQLKGSNREVGECLYHKEKYAKNLVKKFGLDQSRHKRTAAATHAKITKDTVSTAVDHKLYRSMVGSLLYLTASRLDITYAVGICVRYQSDPHWTSSADDRKSTSGGCFFLGNNLVS</sequence>
<dbReference type="Pfam" id="PF13976">
    <property type="entry name" value="gag_pre-integrs"/>
    <property type="match status" value="1"/>
</dbReference>
<accession>A0A5A7UXZ3</accession>
<dbReference type="OrthoDB" id="1932348at2759"/>
<dbReference type="PANTHER" id="PTHR42648:SF21">
    <property type="entry name" value="CYSTEINE-RICH RLK (RECEPTOR-LIKE PROTEIN KINASE) 8"/>
    <property type="match status" value="1"/>
</dbReference>
<dbReference type="Pfam" id="PF07727">
    <property type="entry name" value="RVT_2"/>
    <property type="match status" value="1"/>
</dbReference>
<proteinExistence type="predicted"/>
<dbReference type="InterPro" id="IPR025724">
    <property type="entry name" value="GAG-pre-integrase_dom"/>
</dbReference>
<organism evidence="5 6">
    <name type="scientific">Cucumis melo var. makuwa</name>
    <name type="common">Oriental melon</name>
    <dbReference type="NCBI Taxonomy" id="1194695"/>
    <lineage>
        <taxon>Eukaryota</taxon>
        <taxon>Viridiplantae</taxon>
        <taxon>Streptophyta</taxon>
        <taxon>Embryophyta</taxon>
        <taxon>Tracheophyta</taxon>
        <taxon>Spermatophyta</taxon>
        <taxon>Magnoliopsida</taxon>
        <taxon>eudicotyledons</taxon>
        <taxon>Gunneridae</taxon>
        <taxon>Pentapetalae</taxon>
        <taxon>rosids</taxon>
        <taxon>fabids</taxon>
        <taxon>Cucurbitales</taxon>
        <taxon>Cucurbitaceae</taxon>
        <taxon>Benincaseae</taxon>
        <taxon>Cucumis</taxon>
    </lineage>
</organism>
<dbReference type="GO" id="GO:0046872">
    <property type="term" value="F:metal ion binding"/>
    <property type="evidence" value="ECO:0007669"/>
    <property type="project" value="UniProtKB-KW"/>
</dbReference>
<reference evidence="5 6" key="1">
    <citation type="submission" date="2019-08" db="EMBL/GenBank/DDBJ databases">
        <title>Draft genome sequences of two oriental melons (Cucumis melo L. var makuwa).</title>
        <authorList>
            <person name="Kwon S.-Y."/>
        </authorList>
    </citation>
    <scope>NUCLEOTIDE SEQUENCE [LARGE SCALE GENOMIC DNA]</scope>
    <source>
        <strain evidence="6">cv. SW 3</strain>
        <tissue evidence="5">Leaf</tissue>
    </source>
</reference>
<protein>
    <submittedName>
        <fullName evidence="5">F5J5.1</fullName>
    </submittedName>
</protein>
<keyword evidence="2" id="KW-0479">Metal-binding</keyword>
<dbReference type="GO" id="GO:0015074">
    <property type="term" value="P:DNA integration"/>
    <property type="evidence" value="ECO:0007669"/>
    <property type="project" value="InterPro"/>
</dbReference>
<evidence type="ECO:0000259" key="4">
    <source>
        <dbReference type="PROSITE" id="PS50994"/>
    </source>
</evidence>
<evidence type="ECO:0000313" key="6">
    <source>
        <dbReference type="Proteomes" id="UP000321393"/>
    </source>
</evidence>
<dbReference type="AlphaFoldDB" id="A0A5A7UXZ3"/>
<keyword evidence="3" id="KW-0378">Hydrolase</keyword>
<dbReference type="Proteomes" id="UP000321393">
    <property type="component" value="Unassembled WGS sequence"/>
</dbReference>
<dbReference type="InterPro" id="IPR036397">
    <property type="entry name" value="RNaseH_sf"/>
</dbReference>
<dbReference type="Gene3D" id="3.30.420.10">
    <property type="entry name" value="Ribonuclease H-like superfamily/Ribonuclease H"/>
    <property type="match status" value="1"/>
</dbReference>
<dbReference type="GO" id="GO:0003676">
    <property type="term" value="F:nucleic acid binding"/>
    <property type="evidence" value="ECO:0007669"/>
    <property type="project" value="InterPro"/>
</dbReference>
<dbReference type="InterPro" id="IPR012337">
    <property type="entry name" value="RNaseH-like_sf"/>
</dbReference>
<evidence type="ECO:0000256" key="2">
    <source>
        <dbReference type="ARBA" id="ARBA00022723"/>
    </source>
</evidence>
<dbReference type="EMBL" id="SSTE01006781">
    <property type="protein sequence ID" value="KAA0058389.1"/>
    <property type="molecule type" value="Genomic_DNA"/>
</dbReference>
<dbReference type="InterPro" id="IPR039537">
    <property type="entry name" value="Retrotran_Ty1/copia-like"/>
</dbReference>
<dbReference type="PROSITE" id="PS50994">
    <property type="entry name" value="INTEGRASE"/>
    <property type="match status" value="1"/>
</dbReference>
<dbReference type="Pfam" id="PF22936">
    <property type="entry name" value="Pol_BBD"/>
    <property type="match status" value="1"/>
</dbReference>
<dbReference type="InterPro" id="IPR001584">
    <property type="entry name" value="Integrase_cat-core"/>
</dbReference>
<comment type="caution">
    <text evidence="5">The sequence shown here is derived from an EMBL/GenBank/DDBJ whole genome shotgun (WGS) entry which is preliminary data.</text>
</comment>
<keyword evidence="1" id="KW-0645">Protease</keyword>